<evidence type="ECO:0000313" key="3">
    <source>
        <dbReference type="Proteomes" id="UP000265631"/>
    </source>
</evidence>
<dbReference type="STRING" id="2594813.A0A395MQ94"/>
<dbReference type="EMBL" id="PXXK01000150">
    <property type="protein sequence ID" value="RFN50111.1"/>
    <property type="molecule type" value="Genomic_DNA"/>
</dbReference>
<dbReference type="GO" id="GO:0006508">
    <property type="term" value="P:proteolysis"/>
    <property type="evidence" value="ECO:0007669"/>
    <property type="project" value="UniProtKB-KW"/>
</dbReference>
<comment type="caution">
    <text evidence="2">The sequence shown here is derived from an EMBL/GenBank/DDBJ whole genome shotgun (WGS) entry which is preliminary data.</text>
</comment>
<name>A0A395MQ94_9HYPO</name>
<dbReference type="AlphaFoldDB" id="A0A395MQ94"/>
<gene>
    <name evidence="2" type="ORF">FIE12Z_5639</name>
</gene>
<evidence type="ECO:0000256" key="1">
    <source>
        <dbReference type="SAM" id="MobiDB-lite"/>
    </source>
</evidence>
<reference evidence="2 3" key="1">
    <citation type="journal article" date="2018" name="PLoS Pathog.">
        <title>Evolution of structural diversity of trichothecenes, a family of toxins produced by plant pathogenic and entomopathogenic fungi.</title>
        <authorList>
            <person name="Proctor R.H."/>
            <person name="McCormick S.P."/>
            <person name="Kim H.S."/>
            <person name="Cardoza R.E."/>
            <person name="Stanley A.M."/>
            <person name="Lindo L."/>
            <person name="Kelly A."/>
            <person name="Brown D.W."/>
            <person name="Lee T."/>
            <person name="Vaughan M.M."/>
            <person name="Alexander N.J."/>
            <person name="Busman M."/>
            <person name="Gutierrez S."/>
        </authorList>
    </citation>
    <scope>NUCLEOTIDE SEQUENCE [LARGE SCALE GENOMIC DNA]</scope>
    <source>
        <strain evidence="2 3">NRRL 13405</strain>
    </source>
</reference>
<dbReference type="Proteomes" id="UP000265631">
    <property type="component" value="Unassembled WGS sequence"/>
</dbReference>
<keyword evidence="2" id="KW-0645">Protease</keyword>
<feature type="region of interest" description="Disordered" evidence="1">
    <location>
        <begin position="1"/>
        <end position="126"/>
    </location>
</feature>
<feature type="compositionally biased region" description="Low complexity" evidence="1">
    <location>
        <begin position="40"/>
        <end position="55"/>
    </location>
</feature>
<evidence type="ECO:0000313" key="2">
    <source>
        <dbReference type="EMBL" id="RFN50111.1"/>
    </source>
</evidence>
<protein>
    <submittedName>
        <fullName evidence="2">Sentrin-specific protease senp8 (Sumo-specific protease)</fullName>
    </submittedName>
</protein>
<dbReference type="GO" id="GO:0008233">
    <property type="term" value="F:peptidase activity"/>
    <property type="evidence" value="ECO:0007669"/>
    <property type="project" value="UniProtKB-KW"/>
</dbReference>
<feature type="compositionally biased region" description="Basic and acidic residues" evidence="1">
    <location>
        <begin position="86"/>
        <end position="96"/>
    </location>
</feature>
<organism evidence="2 3">
    <name type="scientific">Fusarium flagelliforme</name>
    <dbReference type="NCBI Taxonomy" id="2675880"/>
    <lineage>
        <taxon>Eukaryota</taxon>
        <taxon>Fungi</taxon>
        <taxon>Dikarya</taxon>
        <taxon>Ascomycota</taxon>
        <taxon>Pezizomycotina</taxon>
        <taxon>Sordariomycetes</taxon>
        <taxon>Hypocreomycetidae</taxon>
        <taxon>Hypocreales</taxon>
        <taxon>Nectriaceae</taxon>
        <taxon>Fusarium</taxon>
        <taxon>Fusarium incarnatum-equiseti species complex</taxon>
    </lineage>
</organism>
<keyword evidence="2" id="KW-0378">Hydrolase</keyword>
<proteinExistence type="predicted"/>
<sequence length="126" mass="13944">MEETAARRGITKPSKNAQTKRSPVKQEEKRSFSDQGANEPATTPKTPPKSSTLPPWAGMKDFGRPKKFLPRYHPNSAPTVLGPRAYPDRIVKEPRIHSSPLTPVEVRGKRSSNSTPSPTRKMVQAS</sequence>
<keyword evidence="3" id="KW-1185">Reference proteome</keyword>
<accession>A0A395MQ94</accession>